<proteinExistence type="inferred from homology"/>
<dbReference type="EMBL" id="CAAHDF010000007">
    <property type="protein sequence ID" value="VGM45845.1"/>
    <property type="molecule type" value="Genomic_DNA"/>
</dbReference>
<dbReference type="GO" id="GO:0004777">
    <property type="term" value="F:succinate-semialdehyde dehydrogenase (NAD+) activity"/>
    <property type="evidence" value="ECO:0007669"/>
    <property type="project" value="TreeGrafter"/>
</dbReference>
<dbReference type="PROSITE" id="PS00070">
    <property type="entry name" value="ALDEHYDE_DEHYDR_CYS"/>
    <property type="match status" value="1"/>
</dbReference>
<dbReference type="FunFam" id="3.40.605.10:FF:000005">
    <property type="entry name" value="Succinate-semialdehyde dehydrogenase I"/>
    <property type="match status" value="1"/>
</dbReference>
<dbReference type="EC" id="1.2.1.79" evidence="6"/>
<dbReference type="InterPro" id="IPR016162">
    <property type="entry name" value="Ald_DH_N"/>
</dbReference>
<organism evidence="6">
    <name type="scientific">Klebsiella pneumoniae</name>
    <dbReference type="NCBI Taxonomy" id="573"/>
    <lineage>
        <taxon>Bacteria</taxon>
        <taxon>Pseudomonadati</taxon>
        <taxon>Pseudomonadota</taxon>
        <taxon>Gammaproteobacteria</taxon>
        <taxon>Enterobacterales</taxon>
        <taxon>Enterobacteriaceae</taxon>
        <taxon>Klebsiella/Raoultella group</taxon>
        <taxon>Klebsiella</taxon>
        <taxon>Klebsiella pneumoniae complex</taxon>
    </lineage>
</organism>
<dbReference type="PROSITE" id="PS00687">
    <property type="entry name" value="ALDEHYDE_DEHYDR_GLU"/>
    <property type="match status" value="1"/>
</dbReference>
<reference evidence="6" key="1">
    <citation type="submission" date="2019-03" db="EMBL/GenBank/DDBJ databases">
        <authorList>
            <consortium name="Pathogen Informatics"/>
        </authorList>
    </citation>
    <scope>NUCLEOTIDE SEQUENCE</scope>
    <source>
        <strain evidence="6">5012STDY7626359</strain>
    </source>
</reference>
<dbReference type="PANTHER" id="PTHR43353:SF5">
    <property type="entry name" value="SUCCINATE-SEMIALDEHYDE DEHYDROGENASE, MITOCHONDRIAL"/>
    <property type="match status" value="1"/>
</dbReference>
<gene>
    <name evidence="6" type="primary">gabD_2</name>
    <name evidence="6" type="ORF">SAMEA4873560_03536</name>
</gene>
<dbReference type="CDD" id="cd07103">
    <property type="entry name" value="ALDH_F5_SSADH_GabD"/>
    <property type="match status" value="1"/>
</dbReference>
<dbReference type="InterPro" id="IPR016161">
    <property type="entry name" value="Ald_DH/histidinol_DH"/>
</dbReference>
<evidence type="ECO:0000256" key="4">
    <source>
        <dbReference type="RuleBase" id="RU003345"/>
    </source>
</evidence>
<dbReference type="GO" id="GO:0036243">
    <property type="term" value="F:succinate-semialdehyde dehydrogenase (NADP+) activity"/>
    <property type="evidence" value="ECO:0007669"/>
    <property type="project" value="UniProtKB-EC"/>
</dbReference>
<dbReference type="InterPro" id="IPR029510">
    <property type="entry name" value="Ald_DH_CS_GLU"/>
</dbReference>
<name>A0A486V694_KLEPN</name>
<evidence type="ECO:0000259" key="5">
    <source>
        <dbReference type="Pfam" id="PF00171"/>
    </source>
</evidence>
<evidence type="ECO:0000256" key="2">
    <source>
        <dbReference type="ARBA" id="ARBA00023002"/>
    </source>
</evidence>
<evidence type="ECO:0000256" key="3">
    <source>
        <dbReference type="PROSITE-ProRule" id="PRU10007"/>
    </source>
</evidence>
<keyword evidence="2 4" id="KW-0560">Oxidoreductase</keyword>
<feature type="active site" evidence="3">
    <location>
        <position position="255"/>
    </location>
</feature>
<dbReference type="InterPro" id="IPR016160">
    <property type="entry name" value="Ald_DH_CS_CYS"/>
</dbReference>
<dbReference type="PANTHER" id="PTHR43353">
    <property type="entry name" value="SUCCINATE-SEMIALDEHYDE DEHYDROGENASE, MITOCHONDRIAL"/>
    <property type="match status" value="1"/>
</dbReference>
<dbReference type="InterPro" id="IPR016163">
    <property type="entry name" value="Ald_DH_C"/>
</dbReference>
<protein>
    <submittedName>
        <fullName evidence="6">Succinate-semialdehyde dehydrogenase</fullName>
        <ecNumber evidence="6">1.2.1.79</ecNumber>
    </submittedName>
</protein>
<dbReference type="InterPro" id="IPR050740">
    <property type="entry name" value="Aldehyde_DH_Superfamily"/>
</dbReference>
<evidence type="ECO:0000313" key="6">
    <source>
        <dbReference type="EMBL" id="VGM45845.1"/>
    </source>
</evidence>
<dbReference type="GO" id="GO:0005829">
    <property type="term" value="C:cytosol"/>
    <property type="evidence" value="ECO:0007669"/>
    <property type="project" value="TreeGrafter"/>
</dbReference>
<dbReference type="InterPro" id="IPR015590">
    <property type="entry name" value="Aldehyde_DH_dom"/>
</dbReference>
<comment type="similarity">
    <text evidence="1 4">Belongs to the aldehyde dehydrogenase family.</text>
</comment>
<dbReference type="GO" id="GO:0009450">
    <property type="term" value="P:gamma-aminobutyric acid catabolic process"/>
    <property type="evidence" value="ECO:0007669"/>
    <property type="project" value="TreeGrafter"/>
</dbReference>
<sequence>MSVFHSDLFRQQALIAGSWRDAADGTTLAVSNPSTGATLGQIPNMGRAEAQQAVDAAAAALPGWRAFTAAQRAALLKNWHRLILENKTALAQIMTAEQGKPLAEAEGEIAYAASFIEWFAEQGKRANGEIIPSPGADKRLMVIRQGVGVCAAITPWNFPAAMITRKAGPALAAGCTMVIKPANETPFTALAMAELANQAGIPQSVINVVTGQSREIGAVFTGDERVRKLSFTGSTEVGRVLMRQCAESIKKLSLELGGNAPFIVFDDADIDKAVEGALIAKFRNAGQTCVCVNRFYIHRAIYDQFCDKFVARVAALKVGDGSESDVQIGPLINADAGRKVQSLLNDAMSRGATL</sequence>
<dbReference type="AlphaFoldDB" id="A0A486V694"/>
<feature type="domain" description="Aldehyde dehydrogenase" evidence="5">
    <location>
        <begin position="19"/>
        <end position="354"/>
    </location>
</feature>
<dbReference type="Gene3D" id="3.40.309.10">
    <property type="entry name" value="Aldehyde Dehydrogenase, Chain A, domain 2"/>
    <property type="match status" value="1"/>
</dbReference>
<dbReference type="Pfam" id="PF00171">
    <property type="entry name" value="Aldedh"/>
    <property type="match status" value="1"/>
</dbReference>
<dbReference type="SUPFAM" id="SSF53720">
    <property type="entry name" value="ALDH-like"/>
    <property type="match status" value="1"/>
</dbReference>
<evidence type="ECO:0000256" key="1">
    <source>
        <dbReference type="ARBA" id="ARBA00009986"/>
    </source>
</evidence>
<dbReference type="Gene3D" id="3.40.605.10">
    <property type="entry name" value="Aldehyde Dehydrogenase, Chain A, domain 1"/>
    <property type="match status" value="1"/>
</dbReference>
<accession>A0A486V694</accession>